<dbReference type="InterPro" id="IPR052895">
    <property type="entry name" value="HetReg/Transcr_Mod"/>
</dbReference>
<dbReference type="Proteomes" id="UP001390339">
    <property type="component" value="Unassembled WGS sequence"/>
</dbReference>
<organism evidence="2 3">
    <name type="scientific">Apiospora arundinis</name>
    <dbReference type="NCBI Taxonomy" id="335852"/>
    <lineage>
        <taxon>Eukaryota</taxon>
        <taxon>Fungi</taxon>
        <taxon>Dikarya</taxon>
        <taxon>Ascomycota</taxon>
        <taxon>Pezizomycotina</taxon>
        <taxon>Sordariomycetes</taxon>
        <taxon>Xylariomycetidae</taxon>
        <taxon>Amphisphaeriales</taxon>
        <taxon>Apiosporaceae</taxon>
        <taxon>Apiospora</taxon>
    </lineage>
</organism>
<name>A0ABR2HY55_9PEZI</name>
<dbReference type="PANTHER" id="PTHR24148:SF64">
    <property type="entry name" value="HETEROKARYON INCOMPATIBILITY DOMAIN-CONTAINING PROTEIN"/>
    <property type="match status" value="1"/>
</dbReference>
<keyword evidence="3" id="KW-1185">Reference proteome</keyword>
<reference evidence="2 3" key="1">
    <citation type="journal article" date="2024" name="IMA Fungus">
        <title>Apiospora arundinis, a panoply of carbohydrate-active enzymes and secondary metabolites.</title>
        <authorList>
            <person name="Sorensen T."/>
            <person name="Petersen C."/>
            <person name="Muurmann A.T."/>
            <person name="Christiansen J.V."/>
            <person name="Brundto M.L."/>
            <person name="Overgaard C.K."/>
            <person name="Boysen A.T."/>
            <person name="Wollenberg R.D."/>
            <person name="Larsen T.O."/>
            <person name="Sorensen J.L."/>
            <person name="Nielsen K.L."/>
            <person name="Sondergaard T.E."/>
        </authorList>
    </citation>
    <scope>NUCLEOTIDE SEQUENCE [LARGE SCALE GENOMIC DNA]</scope>
    <source>
        <strain evidence="2 3">AAU 773</strain>
    </source>
</reference>
<sequence>MSPNLNDSFYLNITPTVDTLLRHFRAPTHVLYLWIDAVCLNQYDTSEKAHQIPQMGQIYREATDVKIWLGEEDDSTIKQYACLSKLERFSGVYVVETVLSGPQTKKMILEFFQKPWFSRRWVIQEALLAKTAMVCCGRHTIPLRVVSAATRSLPSGMYRNYSVQMASSLADSAASERSLLEDLWRFHDAVCREKKDRVAALVGLSANDDNHNDPGFQLDYNSDWKNIYKQVASFQLQSKRKHARVEVLFHLFEFGPVQTLDDLGYPSWIPDWSNTRRRTVPCIPMKSYDISTNYLLPGAVSDLADLELCEDSLKIQPHLSENTTHVWRIGFLQYPSLHLYFPYTSEQILYIIDLFVPPSAAESPLALYALSFLVEKFVVLRRFTLGVETFHVGDMAGWDFLFLLSSDRRMLPEDPGDTIFGFLSLLGAVLRDFCLLDLRSSINQTSPDAPHWAIGIGPKETLQTDILIPLWRWEDTPTYHPLENQRPVGFTTMLVVRYNVGQLSQQFSGSQAGEEAGKIRGRIIGPAVCVEIPRTNAETERFQIGRFVRSRWTSLVSSPRKSEAMIHAKTEGGEARHVFNVG</sequence>
<dbReference type="EMBL" id="JAPCWZ010000007">
    <property type="protein sequence ID" value="KAK8855060.1"/>
    <property type="molecule type" value="Genomic_DNA"/>
</dbReference>
<evidence type="ECO:0000259" key="1">
    <source>
        <dbReference type="Pfam" id="PF06985"/>
    </source>
</evidence>
<protein>
    <submittedName>
        <fullName evidence="2">Heterokaryon incompatibility protein-domain-containing protein</fullName>
    </submittedName>
</protein>
<evidence type="ECO:0000313" key="3">
    <source>
        <dbReference type="Proteomes" id="UP001390339"/>
    </source>
</evidence>
<proteinExistence type="predicted"/>
<comment type="caution">
    <text evidence="2">The sequence shown here is derived from an EMBL/GenBank/DDBJ whole genome shotgun (WGS) entry which is preliminary data.</text>
</comment>
<accession>A0ABR2HY55</accession>
<gene>
    <name evidence="2" type="ORF">PGQ11_010972</name>
</gene>
<dbReference type="Pfam" id="PF06985">
    <property type="entry name" value="HET"/>
    <property type="match status" value="1"/>
</dbReference>
<feature type="domain" description="Heterokaryon incompatibility" evidence="1">
    <location>
        <begin position="11"/>
        <end position="125"/>
    </location>
</feature>
<dbReference type="PANTHER" id="PTHR24148">
    <property type="entry name" value="ANKYRIN REPEAT DOMAIN-CONTAINING PROTEIN 39 HOMOLOG-RELATED"/>
    <property type="match status" value="1"/>
</dbReference>
<evidence type="ECO:0000313" key="2">
    <source>
        <dbReference type="EMBL" id="KAK8855060.1"/>
    </source>
</evidence>
<dbReference type="InterPro" id="IPR010730">
    <property type="entry name" value="HET"/>
</dbReference>